<evidence type="ECO:0000256" key="1">
    <source>
        <dbReference type="ARBA" id="ARBA00001917"/>
    </source>
</evidence>
<feature type="binding site" evidence="14">
    <location>
        <position position="71"/>
    </location>
    <ligand>
        <name>FMN</name>
        <dbReference type="ChEBI" id="CHEBI:58210"/>
    </ligand>
</feature>
<accession>A0AA43UBX3</accession>
<comment type="cofactor">
    <cofactor evidence="1 12 14">
        <name>FMN</name>
        <dbReference type="ChEBI" id="CHEBI:58210"/>
    </cofactor>
</comment>
<dbReference type="InterPro" id="IPR004652">
    <property type="entry name" value="DusB-like"/>
</dbReference>
<keyword evidence="4 12" id="KW-0285">Flavoprotein</keyword>
<evidence type="ECO:0000256" key="8">
    <source>
        <dbReference type="ARBA" id="ARBA00022884"/>
    </source>
</evidence>
<keyword evidence="3" id="KW-0820">tRNA-binding</keyword>
<keyword evidence="6 12" id="KW-0819">tRNA processing</keyword>
<evidence type="ECO:0000256" key="9">
    <source>
        <dbReference type="ARBA" id="ARBA00023002"/>
    </source>
</evidence>
<dbReference type="AlphaFoldDB" id="A0AA43UBX3"/>
<proteinExistence type="inferred from homology"/>
<keyword evidence="7" id="KW-0521">NADP</keyword>
<keyword evidence="14" id="KW-0547">Nucleotide-binding</keyword>
<keyword evidence="9 12" id="KW-0560">Oxidoreductase</keyword>
<keyword evidence="15" id="KW-0175">Coiled coil</keyword>
<dbReference type="Gene3D" id="3.20.20.70">
    <property type="entry name" value="Aldolase class I"/>
    <property type="match status" value="1"/>
</dbReference>
<evidence type="ECO:0000313" key="18">
    <source>
        <dbReference type="Proteomes" id="UP001171751"/>
    </source>
</evidence>
<comment type="catalytic activity">
    <reaction evidence="10">
        <text>a 5,6-dihydrouridine in tRNA + NADP(+) = a uridine in tRNA + NADPH + H(+)</text>
        <dbReference type="Rhea" id="RHEA:23624"/>
        <dbReference type="Rhea" id="RHEA-COMP:13339"/>
        <dbReference type="Rhea" id="RHEA-COMP:13887"/>
        <dbReference type="ChEBI" id="CHEBI:15378"/>
        <dbReference type="ChEBI" id="CHEBI:57783"/>
        <dbReference type="ChEBI" id="CHEBI:58349"/>
        <dbReference type="ChEBI" id="CHEBI:65315"/>
        <dbReference type="ChEBI" id="CHEBI:74443"/>
    </reaction>
</comment>
<dbReference type="CDD" id="cd02801">
    <property type="entry name" value="DUS_like_FMN"/>
    <property type="match status" value="1"/>
</dbReference>
<sequence length="344" mass="38459">MWKIRDIEIANRVVVAPMAGVSNAAFRTTVKDFGAGLVVCEMVSDKAILHNNQKTMDMLYIDPREYPLSLQIMGGEVKTMVEAAKFVEENTEAAILDINMGCPVPKITKNDAGSKWLLHPESIYELVSEIVNVVDLPVTVKMRIGWDDESIYAVENAKAAEKAGASAVAMHGRTRMQMYEGKADWNILKEVRQHLTIPFIGNGDVQTPQDAERMLAEVGVDAVMVGRAALGDPWIIQQMVHYLESGEELPSQTPVEKIETAVEHLNRLTHLKGESVAAREFRKQAAYYLKGFPGAAKVKVAVNELENPQEQINLLREAALVAEEKLLEKEKRRQKRQKEKTIKQ</sequence>
<protein>
    <recommendedName>
        <fullName evidence="12">tRNA-dihydrouridine synthase</fullName>
        <ecNumber evidence="12">1.3.1.-</ecNumber>
    </recommendedName>
</protein>
<feature type="coiled-coil region" evidence="15">
    <location>
        <begin position="312"/>
        <end position="344"/>
    </location>
</feature>
<evidence type="ECO:0000256" key="7">
    <source>
        <dbReference type="ARBA" id="ARBA00022857"/>
    </source>
</evidence>
<evidence type="ECO:0000256" key="6">
    <source>
        <dbReference type="ARBA" id="ARBA00022694"/>
    </source>
</evidence>
<feature type="active site" description="Proton donor" evidence="13">
    <location>
        <position position="102"/>
    </location>
</feature>
<evidence type="ECO:0000256" key="14">
    <source>
        <dbReference type="PIRSR" id="PIRSR006621-2"/>
    </source>
</evidence>
<dbReference type="InterPro" id="IPR018517">
    <property type="entry name" value="tRNA_hU_synthase_CS"/>
</dbReference>
<dbReference type="NCBIfam" id="TIGR00737">
    <property type="entry name" value="nifR3_yhdG"/>
    <property type="match status" value="1"/>
</dbReference>
<evidence type="ECO:0000259" key="16">
    <source>
        <dbReference type="Pfam" id="PF01207"/>
    </source>
</evidence>
<keyword evidence="18" id="KW-1185">Reference proteome</keyword>
<feature type="binding site" evidence="14">
    <location>
        <begin position="226"/>
        <end position="227"/>
    </location>
    <ligand>
        <name>FMN</name>
        <dbReference type="ChEBI" id="CHEBI:58210"/>
    </ligand>
</feature>
<comment type="similarity">
    <text evidence="12">Belongs to the dus family.</text>
</comment>
<evidence type="ECO:0000256" key="3">
    <source>
        <dbReference type="ARBA" id="ARBA00022555"/>
    </source>
</evidence>
<dbReference type="InterPro" id="IPR001269">
    <property type="entry name" value="DUS_fam"/>
</dbReference>
<comment type="caution">
    <text evidence="17">The sequence shown here is derived from an EMBL/GenBank/DDBJ whole genome shotgun (WGS) entry which is preliminary data.</text>
</comment>
<dbReference type="PIRSF" id="PIRSF006621">
    <property type="entry name" value="Dus"/>
    <property type="match status" value="1"/>
</dbReference>
<dbReference type="EMBL" id="JAUNQW010000006">
    <property type="protein sequence ID" value="MDO5457131.1"/>
    <property type="molecule type" value="Genomic_DNA"/>
</dbReference>
<comment type="catalytic activity">
    <reaction evidence="11">
        <text>a 5,6-dihydrouridine in tRNA + NAD(+) = a uridine in tRNA + NADH + H(+)</text>
        <dbReference type="Rhea" id="RHEA:54452"/>
        <dbReference type="Rhea" id="RHEA-COMP:13339"/>
        <dbReference type="Rhea" id="RHEA-COMP:13887"/>
        <dbReference type="ChEBI" id="CHEBI:15378"/>
        <dbReference type="ChEBI" id="CHEBI:57540"/>
        <dbReference type="ChEBI" id="CHEBI:57945"/>
        <dbReference type="ChEBI" id="CHEBI:65315"/>
        <dbReference type="ChEBI" id="CHEBI:74443"/>
    </reaction>
</comment>
<dbReference type="GO" id="GO:0017150">
    <property type="term" value="F:tRNA dihydrouridine synthase activity"/>
    <property type="evidence" value="ECO:0007669"/>
    <property type="project" value="InterPro"/>
</dbReference>
<dbReference type="EC" id="1.3.1.-" evidence="12"/>
<gene>
    <name evidence="17" type="primary">dusB</name>
    <name evidence="17" type="ORF">Q4F26_02190</name>
</gene>
<dbReference type="Gene3D" id="1.10.1200.80">
    <property type="entry name" value="Putative flavin oxidoreducatase, domain 2"/>
    <property type="match status" value="1"/>
</dbReference>
<evidence type="ECO:0000256" key="11">
    <source>
        <dbReference type="ARBA" id="ARBA00048802"/>
    </source>
</evidence>
<dbReference type="GO" id="GO:0000049">
    <property type="term" value="F:tRNA binding"/>
    <property type="evidence" value="ECO:0007669"/>
    <property type="project" value="UniProtKB-KW"/>
</dbReference>
<dbReference type="GO" id="GO:0050660">
    <property type="term" value="F:flavin adenine dinucleotide binding"/>
    <property type="evidence" value="ECO:0007669"/>
    <property type="project" value="InterPro"/>
</dbReference>
<dbReference type="Pfam" id="PF01207">
    <property type="entry name" value="Dus"/>
    <property type="match status" value="1"/>
</dbReference>
<evidence type="ECO:0000256" key="10">
    <source>
        <dbReference type="ARBA" id="ARBA00048205"/>
    </source>
</evidence>
<dbReference type="PANTHER" id="PTHR45846">
    <property type="entry name" value="TRNA-DIHYDROURIDINE(47) SYNTHASE [NAD(P)(+)]-LIKE"/>
    <property type="match status" value="1"/>
</dbReference>
<evidence type="ECO:0000256" key="15">
    <source>
        <dbReference type="SAM" id="Coils"/>
    </source>
</evidence>
<feature type="domain" description="DUS-like FMN-binding" evidence="16">
    <location>
        <begin position="15"/>
        <end position="320"/>
    </location>
</feature>
<keyword evidence="5 12" id="KW-0288">FMN</keyword>
<dbReference type="PANTHER" id="PTHR45846:SF1">
    <property type="entry name" value="TRNA-DIHYDROURIDINE(47) SYNTHASE [NAD(P)(+)]-LIKE"/>
    <property type="match status" value="1"/>
</dbReference>
<dbReference type="Proteomes" id="UP001171751">
    <property type="component" value="Unassembled WGS sequence"/>
</dbReference>
<name>A0AA43UBX3_9LACT</name>
<dbReference type="InterPro" id="IPR024036">
    <property type="entry name" value="tRNA-dHydroUridine_Synthase_C"/>
</dbReference>
<dbReference type="SUPFAM" id="SSF51395">
    <property type="entry name" value="FMN-linked oxidoreductases"/>
    <property type="match status" value="1"/>
</dbReference>
<dbReference type="PROSITE" id="PS01136">
    <property type="entry name" value="UPF0034"/>
    <property type="match status" value="1"/>
</dbReference>
<evidence type="ECO:0000256" key="13">
    <source>
        <dbReference type="PIRSR" id="PIRSR006621-1"/>
    </source>
</evidence>
<feature type="binding site" evidence="14">
    <location>
        <position position="171"/>
    </location>
    <ligand>
        <name>FMN</name>
        <dbReference type="ChEBI" id="CHEBI:58210"/>
    </ligand>
</feature>
<evidence type="ECO:0000256" key="12">
    <source>
        <dbReference type="PIRNR" id="PIRNR006621"/>
    </source>
</evidence>
<organism evidence="17 18">
    <name type="scientific">Atopococcus tabaci</name>
    <dbReference type="NCBI Taxonomy" id="269774"/>
    <lineage>
        <taxon>Bacteria</taxon>
        <taxon>Bacillati</taxon>
        <taxon>Bacillota</taxon>
        <taxon>Bacilli</taxon>
        <taxon>Lactobacillales</taxon>
        <taxon>Carnobacteriaceae</taxon>
        <taxon>Atopococcus</taxon>
    </lineage>
</organism>
<feature type="binding site" evidence="14">
    <location>
        <begin position="17"/>
        <end position="19"/>
    </location>
    <ligand>
        <name>FMN</name>
        <dbReference type="ChEBI" id="CHEBI:58210"/>
    </ligand>
</feature>
<dbReference type="InterPro" id="IPR035587">
    <property type="entry name" value="DUS-like_FMN-bd"/>
</dbReference>
<evidence type="ECO:0000256" key="4">
    <source>
        <dbReference type="ARBA" id="ARBA00022630"/>
    </source>
</evidence>
<dbReference type="InterPro" id="IPR013785">
    <property type="entry name" value="Aldolase_TIM"/>
</dbReference>
<evidence type="ECO:0000256" key="5">
    <source>
        <dbReference type="ARBA" id="ARBA00022643"/>
    </source>
</evidence>
<keyword evidence="8" id="KW-0694">RNA-binding</keyword>
<evidence type="ECO:0000256" key="2">
    <source>
        <dbReference type="ARBA" id="ARBA00002790"/>
    </source>
</evidence>
<comment type="function">
    <text evidence="2 12">Catalyzes the synthesis of 5,6-dihydrouridine (D), a modified base found in the D-loop of most tRNAs, via the reduction of the C5-C6 double bond in target uridines.</text>
</comment>
<reference evidence="17" key="1">
    <citation type="submission" date="2023-07" db="EMBL/GenBank/DDBJ databases">
        <title>Between Cages and Wild: Unraveling the Impact of Captivity on Animal Microbiomes and Antimicrobial Resistance.</title>
        <authorList>
            <person name="Schmartz G.P."/>
            <person name="Rehner J."/>
            <person name="Schuff M.J."/>
            <person name="Becker S.L."/>
            <person name="Kravczyk M."/>
            <person name="Gurevich A."/>
            <person name="Francke R."/>
            <person name="Mueller R."/>
            <person name="Keller V."/>
            <person name="Keller A."/>
        </authorList>
    </citation>
    <scope>NUCLEOTIDE SEQUENCE</scope>
    <source>
        <strain evidence="17">S39M_St_73</strain>
    </source>
</reference>
<evidence type="ECO:0000313" key="17">
    <source>
        <dbReference type="EMBL" id="MDO5457131.1"/>
    </source>
</evidence>
<feature type="binding site" evidence="14">
    <location>
        <position position="141"/>
    </location>
    <ligand>
        <name>FMN</name>
        <dbReference type="ChEBI" id="CHEBI:58210"/>
    </ligand>
</feature>